<dbReference type="CDD" id="cd06358">
    <property type="entry name" value="PBP1_NHase"/>
    <property type="match status" value="1"/>
</dbReference>
<comment type="caution">
    <text evidence="4">The sequence shown here is derived from an EMBL/GenBank/DDBJ whole genome shotgun (WGS) entry which is preliminary data.</text>
</comment>
<organism evidence="4 5">
    <name type="scientific">Aeromicrobium piscarium</name>
    <dbReference type="NCBI Taxonomy" id="2590901"/>
    <lineage>
        <taxon>Bacteria</taxon>
        <taxon>Bacillati</taxon>
        <taxon>Actinomycetota</taxon>
        <taxon>Actinomycetes</taxon>
        <taxon>Propionibacteriales</taxon>
        <taxon>Nocardioidaceae</taxon>
        <taxon>Aeromicrobium</taxon>
    </lineage>
</organism>
<gene>
    <name evidence="4" type="ORF">FNM00_15675</name>
</gene>
<sequence>MGLAIPLQGPGGIFGPSCEAIAELCRRQTNQSGVLGRPIEFEVIDAGRRPDEVARDVRSLIDAGRIDALTGWHISSIREAVAPITQGRIPYVYTSLYEGGESRAGVFCAGETPADQIGPALAWLRDEMGLRRWHIVGSNYVWPVRSARAVSAYARALGLRVLSTSFSRFDTQDFGTILDTIEHGTRADGVLMFLVGQDAVRFNRAFARRGLDESLIRLTPLMEENMLLASGPDAIRDLYVAAGYFRSLPTGHSLDFVGDYAAAFGPEAPPLNNQGESCYEGITLLTSLFAAAQDTSLEAVLRVSEGMGYDGPRGAMELRSGHLKQTIYLAKADVTDFDVVASL</sequence>
<reference evidence="4 5" key="1">
    <citation type="submission" date="2019-07" db="EMBL/GenBank/DDBJ databases">
        <authorList>
            <person name="Zhao L.H."/>
        </authorList>
    </citation>
    <scope>NUCLEOTIDE SEQUENCE [LARGE SCALE GENOMIC DNA]</scope>
    <source>
        <strain evidence="4 5">Co35</strain>
    </source>
</reference>
<dbReference type="OrthoDB" id="7337537at2"/>
<evidence type="ECO:0000256" key="1">
    <source>
        <dbReference type="ARBA" id="ARBA00010062"/>
    </source>
</evidence>
<dbReference type="InterPro" id="IPR028082">
    <property type="entry name" value="Peripla_BP_I"/>
</dbReference>
<dbReference type="EMBL" id="VLNT01000018">
    <property type="protein sequence ID" value="TSD57685.1"/>
    <property type="molecule type" value="Genomic_DNA"/>
</dbReference>
<dbReference type="Proteomes" id="UP000316988">
    <property type="component" value="Unassembled WGS sequence"/>
</dbReference>
<dbReference type="InterPro" id="IPR028081">
    <property type="entry name" value="Leu-bd"/>
</dbReference>
<dbReference type="PANTHER" id="PTHR47628">
    <property type="match status" value="1"/>
</dbReference>
<evidence type="ECO:0000259" key="3">
    <source>
        <dbReference type="Pfam" id="PF13458"/>
    </source>
</evidence>
<dbReference type="Pfam" id="PF13458">
    <property type="entry name" value="Peripla_BP_6"/>
    <property type="match status" value="1"/>
</dbReference>
<keyword evidence="5" id="KW-1185">Reference proteome</keyword>
<name>A0A554RUJ3_9ACTN</name>
<dbReference type="AlphaFoldDB" id="A0A554RUJ3"/>
<dbReference type="Gene3D" id="3.40.50.2300">
    <property type="match status" value="2"/>
</dbReference>
<evidence type="ECO:0000313" key="4">
    <source>
        <dbReference type="EMBL" id="TSD57685.1"/>
    </source>
</evidence>
<comment type="similarity">
    <text evidence="1">Belongs to the leucine-binding protein family.</text>
</comment>
<keyword evidence="2" id="KW-0732">Signal</keyword>
<proteinExistence type="inferred from homology"/>
<accession>A0A554RUJ3</accession>
<evidence type="ECO:0000256" key="2">
    <source>
        <dbReference type="ARBA" id="ARBA00022729"/>
    </source>
</evidence>
<protein>
    <submittedName>
        <fullName evidence="4">ABC transporter substrate-binding protein</fullName>
    </submittedName>
</protein>
<feature type="domain" description="Leucine-binding protein" evidence="3">
    <location>
        <begin position="2"/>
        <end position="333"/>
    </location>
</feature>
<dbReference type="PANTHER" id="PTHR47628:SF1">
    <property type="entry name" value="ALIPHATIC AMIDASE EXPRESSION-REGULATING PROTEIN"/>
    <property type="match status" value="1"/>
</dbReference>
<evidence type="ECO:0000313" key="5">
    <source>
        <dbReference type="Proteomes" id="UP000316988"/>
    </source>
</evidence>
<dbReference type="SUPFAM" id="SSF53822">
    <property type="entry name" value="Periplasmic binding protein-like I"/>
    <property type="match status" value="1"/>
</dbReference>